<feature type="compositionally biased region" description="Basic and acidic residues" evidence="1">
    <location>
        <begin position="193"/>
        <end position="224"/>
    </location>
</feature>
<name>H0ELN0_GLAL7</name>
<feature type="region of interest" description="Disordered" evidence="1">
    <location>
        <begin position="345"/>
        <end position="402"/>
    </location>
</feature>
<protein>
    <submittedName>
        <fullName evidence="2">Uncharacterized protein</fullName>
    </submittedName>
</protein>
<organism evidence="2 3">
    <name type="scientific">Glarea lozoyensis (strain ATCC 74030 / MF5533)</name>
    <dbReference type="NCBI Taxonomy" id="1104152"/>
    <lineage>
        <taxon>Eukaryota</taxon>
        <taxon>Fungi</taxon>
        <taxon>Dikarya</taxon>
        <taxon>Ascomycota</taxon>
        <taxon>Pezizomycotina</taxon>
        <taxon>Leotiomycetes</taxon>
        <taxon>Helotiales</taxon>
        <taxon>Helotiaceae</taxon>
        <taxon>Glarea</taxon>
    </lineage>
</organism>
<dbReference type="OrthoDB" id="3440029at2759"/>
<keyword evidence="3" id="KW-1185">Reference proteome</keyword>
<comment type="caution">
    <text evidence="2">The sequence shown here is derived from an EMBL/GenBank/DDBJ whole genome shotgun (WGS) entry which is preliminary data.</text>
</comment>
<feature type="region of interest" description="Disordered" evidence="1">
    <location>
        <begin position="193"/>
        <end position="226"/>
    </location>
</feature>
<reference evidence="2 3" key="1">
    <citation type="journal article" date="2012" name="Eukaryot. Cell">
        <title>Genome sequence of the fungus Glarea lozoyensis: the first genome sequence of a species from the Helotiaceae family.</title>
        <authorList>
            <person name="Youssar L."/>
            <person name="Gruening B.A."/>
            <person name="Erxleben A."/>
            <person name="Guenther S."/>
            <person name="Huettel W."/>
        </authorList>
    </citation>
    <scope>NUCLEOTIDE SEQUENCE [LARGE SCALE GENOMIC DNA]</scope>
    <source>
        <strain evidence="3">ATCC 74030 / MF5533</strain>
    </source>
</reference>
<evidence type="ECO:0000313" key="3">
    <source>
        <dbReference type="Proteomes" id="UP000005446"/>
    </source>
</evidence>
<dbReference type="EMBL" id="AGUE01000078">
    <property type="protein sequence ID" value="EHL00609.1"/>
    <property type="molecule type" value="Genomic_DNA"/>
</dbReference>
<feature type="region of interest" description="Disordered" evidence="1">
    <location>
        <begin position="1"/>
        <end position="77"/>
    </location>
</feature>
<gene>
    <name evidence="2" type="ORF">M7I_3497</name>
</gene>
<dbReference type="InParanoid" id="H0ELN0"/>
<sequence length="420" mass="47432">MNPNIPIPPPPPGWRGGPPGGPPGGHPPGPPGGFPPPGGMRPGPPNHQGQGGGPPPQNQQFNLPTRPAKVNSSKIVDITPPRIMDEAASRKKLTTYAVYTVKKAIPRGKELPTWARAEVTEERLDQADIAKQVKRLNEKSSKSVAEQKTALAPNQQGQVVKVLDELISKERDSNFIWSLVQIDKEERIIKVRKPSPEHAREHKKKYYVEDSRDPSPRRPFDDMLARQPLRPPFVPEVHRGIPEPGFDAVAAAYQAGKIDADAERFGLNERYIPPPRAIERPVIIEQPRAVVSYGRRESFAGHPNSPPRITQARYSPPVISPRLLPERYAEGRLGYRDFRPESRGYGFDRREFRPEPRSYRPEHRASRDYPSDYHDELDSERSFSPEPPRFRGVDYHSRERDAEEYIDRERPYCSEVGVGA</sequence>
<proteinExistence type="predicted"/>
<evidence type="ECO:0000313" key="2">
    <source>
        <dbReference type="EMBL" id="EHL00609.1"/>
    </source>
</evidence>
<dbReference type="Proteomes" id="UP000005446">
    <property type="component" value="Unassembled WGS sequence"/>
</dbReference>
<feature type="compositionally biased region" description="Pro residues" evidence="1">
    <location>
        <begin position="1"/>
        <end position="45"/>
    </location>
</feature>
<accession>H0ELN0</accession>
<evidence type="ECO:0000256" key="1">
    <source>
        <dbReference type="SAM" id="MobiDB-lite"/>
    </source>
</evidence>
<dbReference type="AlphaFoldDB" id="H0ELN0"/>
<dbReference type="HOGENOM" id="CLU_035841_0_0_1"/>